<gene>
    <name evidence="3" type="ORF">C8J55DRAFT_312054</name>
</gene>
<dbReference type="Proteomes" id="UP001150238">
    <property type="component" value="Unassembled WGS sequence"/>
</dbReference>
<evidence type="ECO:0000313" key="3">
    <source>
        <dbReference type="EMBL" id="KAJ4463302.1"/>
    </source>
</evidence>
<dbReference type="GO" id="GO:0005634">
    <property type="term" value="C:nucleus"/>
    <property type="evidence" value="ECO:0007669"/>
    <property type="project" value="TreeGrafter"/>
</dbReference>
<evidence type="ECO:0000313" key="4">
    <source>
        <dbReference type="Proteomes" id="UP001150238"/>
    </source>
</evidence>
<evidence type="ECO:0000256" key="1">
    <source>
        <dbReference type="ARBA" id="ARBA00022801"/>
    </source>
</evidence>
<dbReference type="InterPro" id="IPR005645">
    <property type="entry name" value="FSH-like_dom"/>
</dbReference>
<dbReference type="Pfam" id="PF03959">
    <property type="entry name" value="FSH1"/>
    <property type="match status" value="1"/>
</dbReference>
<dbReference type="AlphaFoldDB" id="A0A9W8ZNZ5"/>
<dbReference type="InterPro" id="IPR050593">
    <property type="entry name" value="LovG"/>
</dbReference>
<reference evidence="3" key="2">
    <citation type="journal article" date="2023" name="Proc. Natl. Acad. Sci. U.S.A.">
        <title>A global phylogenomic analysis of the shiitake genus Lentinula.</title>
        <authorList>
            <person name="Sierra-Patev S."/>
            <person name="Min B."/>
            <person name="Naranjo-Ortiz M."/>
            <person name="Looney B."/>
            <person name="Konkel Z."/>
            <person name="Slot J.C."/>
            <person name="Sakamoto Y."/>
            <person name="Steenwyk J.L."/>
            <person name="Rokas A."/>
            <person name="Carro J."/>
            <person name="Camarero S."/>
            <person name="Ferreira P."/>
            <person name="Molpeceres G."/>
            <person name="Ruiz-Duenas F.J."/>
            <person name="Serrano A."/>
            <person name="Henrissat B."/>
            <person name="Drula E."/>
            <person name="Hughes K.W."/>
            <person name="Mata J.L."/>
            <person name="Ishikawa N.K."/>
            <person name="Vargas-Isla R."/>
            <person name="Ushijima S."/>
            <person name="Smith C.A."/>
            <person name="Donoghue J."/>
            <person name="Ahrendt S."/>
            <person name="Andreopoulos W."/>
            <person name="He G."/>
            <person name="LaButti K."/>
            <person name="Lipzen A."/>
            <person name="Ng V."/>
            <person name="Riley R."/>
            <person name="Sandor L."/>
            <person name="Barry K."/>
            <person name="Martinez A.T."/>
            <person name="Xiao Y."/>
            <person name="Gibbons J.G."/>
            <person name="Terashima K."/>
            <person name="Grigoriev I.V."/>
            <person name="Hibbett D."/>
        </authorList>
    </citation>
    <scope>NUCLEOTIDE SEQUENCE</scope>
    <source>
        <strain evidence="3">Sp2 HRB7682 ss15</strain>
    </source>
</reference>
<accession>A0A9W8ZNZ5</accession>
<dbReference type="InterPro" id="IPR029058">
    <property type="entry name" value="AB_hydrolase_fold"/>
</dbReference>
<sequence>MPTRILVLHGYCQNAFHAYRRLAPVIEGCGDQVQFYFLDAPMNMIPVDPKAHFGNITDVRDTRKSVPMCSTPTMYPSKSDANRAWFKINDVGRDSLPGIEQTWVYLRDILKQHRFDAIFGFSQGAAMAEQISAMLERPHLFPIFCENGIAPHPTLDFIACVSGFLIRGPKLSWESDSACKTAIAAPEFGFAINTPALYVVGQTDIVVPPERSHIFVQHSKFHRVEEHHGGHFIPLKSKWPQFFISFFLNPFAEISSPTPSLSSTQSSIAPTDDEFGLAAPNTHASAYETGQTLPRRPDDLVHQENEFEEEQYLFSVVYDSGSDLEYLPLSALSSPPDTPFLRTPQLPVLELDEPSIVVHSDKHDFDVVADLFPSVPVPKRTASHDAESVKSKL</sequence>
<dbReference type="EMBL" id="JANVFS010000076">
    <property type="protein sequence ID" value="KAJ4463302.1"/>
    <property type="molecule type" value="Genomic_DNA"/>
</dbReference>
<feature type="domain" description="Serine hydrolase" evidence="2">
    <location>
        <begin position="3"/>
        <end position="240"/>
    </location>
</feature>
<dbReference type="Gene3D" id="3.40.50.1820">
    <property type="entry name" value="alpha/beta hydrolase"/>
    <property type="match status" value="1"/>
</dbReference>
<dbReference type="GO" id="GO:0016787">
    <property type="term" value="F:hydrolase activity"/>
    <property type="evidence" value="ECO:0007669"/>
    <property type="project" value="UniProtKB-KW"/>
</dbReference>
<protein>
    <submittedName>
        <fullName evidence="3">Serine hydrolase-domain-containing protein</fullName>
    </submittedName>
</protein>
<keyword evidence="1 3" id="KW-0378">Hydrolase</keyword>
<proteinExistence type="predicted"/>
<dbReference type="GO" id="GO:0005737">
    <property type="term" value="C:cytoplasm"/>
    <property type="evidence" value="ECO:0007669"/>
    <property type="project" value="TreeGrafter"/>
</dbReference>
<comment type="caution">
    <text evidence="3">The sequence shown here is derived from an EMBL/GenBank/DDBJ whole genome shotgun (WGS) entry which is preliminary data.</text>
</comment>
<dbReference type="PANTHER" id="PTHR48070">
    <property type="entry name" value="ESTERASE OVCA2"/>
    <property type="match status" value="1"/>
</dbReference>
<dbReference type="SUPFAM" id="SSF53474">
    <property type="entry name" value="alpha/beta-Hydrolases"/>
    <property type="match status" value="1"/>
</dbReference>
<evidence type="ECO:0000259" key="2">
    <source>
        <dbReference type="Pfam" id="PF03959"/>
    </source>
</evidence>
<name>A0A9W8ZNZ5_9AGAR</name>
<reference evidence="3" key="1">
    <citation type="submission" date="2022-08" db="EMBL/GenBank/DDBJ databases">
        <authorList>
            <consortium name="DOE Joint Genome Institute"/>
            <person name="Min B."/>
            <person name="Riley R."/>
            <person name="Sierra-Patev S."/>
            <person name="Naranjo-Ortiz M."/>
            <person name="Looney B."/>
            <person name="Konkel Z."/>
            <person name="Slot J.C."/>
            <person name="Sakamoto Y."/>
            <person name="Steenwyk J.L."/>
            <person name="Rokas A."/>
            <person name="Carro J."/>
            <person name="Camarero S."/>
            <person name="Ferreira P."/>
            <person name="Molpeceres G."/>
            <person name="Ruiz-Duenas F.J."/>
            <person name="Serrano A."/>
            <person name="Henrissat B."/>
            <person name="Drula E."/>
            <person name="Hughes K.W."/>
            <person name="Mata J.L."/>
            <person name="Ishikawa N.K."/>
            <person name="Vargas-Isla R."/>
            <person name="Ushijima S."/>
            <person name="Smith C.A."/>
            <person name="Ahrendt S."/>
            <person name="Andreopoulos W."/>
            <person name="He G."/>
            <person name="Labutti K."/>
            <person name="Lipzen A."/>
            <person name="Ng V."/>
            <person name="Sandor L."/>
            <person name="Barry K."/>
            <person name="Martinez A.T."/>
            <person name="Xiao Y."/>
            <person name="Gibbons J.G."/>
            <person name="Terashima K."/>
            <person name="Hibbett D.S."/>
            <person name="Grigoriev I.V."/>
        </authorList>
    </citation>
    <scope>NUCLEOTIDE SEQUENCE</scope>
    <source>
        <strain evidence="3">Sp2 HRB7682 ss15</strain>
    </source>
</reference>
<dbReference type="PANTHER" id="PTHR48070:SF6">
    <property type="entry name" value="ESTERASE OVCA2"/>
    <property type="match status" value="1"/>
</dbReference>
<organism evidence="3 4">
    <name type="scientific">Lentinula lateritia</name>
    <dbReference type="NCBI Taxonomy" id="40482"/>
    <lineage>
        <taxon>Eukaryota</taxon>
        <taxon>Fungi</taxon>
        <taxon>Dikarya</taxon>
        <taxon>Basidiomycota</taxon>
        <taxon>Agaricomycotina</taxon>
        <taxon>Agaricomycetes</taxon>
        <taxon>Agaricomycetidae</taxon>
        <taxon>Agaricales</taxon>
        <taxon>Marasmiineae</taxon>
        <taxon>Omphalotaceae</taxon>
        <taxon>Lentinula</taxon>
    </lineage>
</organism>